<keyword evidence="3" id="KW-0804">Transcription</keyword>
<sequence>MPLTPSLTNHTPARQSADEGNAVVPAQAQAEPDLASARDRQLHQAAHELFSSKGLGVPLADVAKAAGIGVATLYRRYRDKDVLILDVYREHMAYAEKLSVEANEYPEAWEGLVYFLSRSTDQFMADRGMRELILGGYVGGVGWARGSSHRELIQALDTLERRVTKQLEQLVDRAKVQHTVRSDFEPTDVLLMSAMANAAAPVKESGWPVTGQRALQLLIEGIRPPK</sequence>
<evidence type="ECO:0000313" key="7">
    <source>
        <dbReference type="EMBL" id="SEE41288.1"/>
    </source>
</evidence>
<dbReference type="AlphaFoldDB" id="A0A1H5IP92"/>
<dbReference type="Gene3D" id="1.10.357.10">
    <property type="entry name" value="Tetracycline Repressor, domain 2"/>
    <property type="match status" value="1"/>
</dbReference>
<evidence type="ECO:0000259" key="6">
    <source>
        <dbReference type="PROSITE" id="PS50977"/>
    </source>
</evidence>
<dbReference type="Pfam" id="PF21597">
    <property type="entry name" value="TetR_C_43"/>
    <property type="match status" value="1"/>
</dbReference>
<dbReference type="GO" id="GO:0003700">
    <property type="term" value="F:DNA-binding transcription factor activity"/>
    <property type="evidence" value="ECO:0007669"/>
    <property type="project" value="TreeGrafter"/>
</dbReference>
<dbReference type="Proteomes" id="UP000182725">
    <property type="component" value="Unassembled WGS sequence"/>
</dbReference>
<feature type="domain" description="HTH tetR-type" evidence="6">
    <location>
        <begin position="36"/>
        <end position="95"/>
    </location>
</feature>
<proteinExistence type="predicted"/>
<dbReference type="SUPFAM" id="SSF46689">
    <property type="entry name" value="Homeodomain-like"/>
    <property type="match status" value="1"/>
</dbReference>
<keyword evidence="2 4" id="KW-0238">DNA-binding</keyword>
<reference evidence="7 8" key="1">
    <citation type="submission" date="2016-10" db="EMBL/GenBank/DDBJ databases">
        <authorList>
            <person name="de Groot N.N."/>
        </authorList>
    </citation>
    <scope>NUCLEOTIDE SEQUENCE [LARGE SCALE GENOMIC DNA]</scope>
    <source>
        <strain evidence="7 8">DSM 22274</strain>
    </source>
</reference>
<name>A0A1H5IP92_9MICC</name>
<protein>
    <submittedName>
        <fullName evidence="7">DNA-binding transcriptional regulator, AcrR family</fullName>
    </submittedName>
</protein>
<dbReference type="PANTHER" id="PTHR30055">
    <property type="entry name" value="HTH-TYPE TRANSCRIPTIONAL REGULATOR RUTR"/>
    <property type="match status" value="1"/>
</dbReference>
<dbReference type="InterPro" id="IPR050109">
    <property type="entry name" value="HTH-type_TetR-like_transc_reg"/>
</dbReference>
<evidence type="ECO:0000313" key="8">
    <source>
        <dbReference type="Proteomes" id="UP000182725"/>
    </source>
</evidence>
<dbReference type="InterPro" id="IPR009057">
    <property type="entry name" value="Homeodomain-like_sf"/>
</dbReference>
<dbReference type="Pfam" id="PF00440">
    <property type="entry name" value="TetR_N"/>
    <property type="match status" value="1"/>
</dbReference>
<dbReference type="InterPro" id="IPR001647">
    <property type="entry name" value="HTH_TetR"/>
</dbReference>
<gene>
    <name evidence="7" type="ORF">SAMN04489740_1348</name>
</gene>
<evidence type="ECO:0000256" key="5">
    <source>
        <dbReference type="SAM" id="MobiDB-lite"/>
    </source>
</evidence>
<evidence type="ECO:0000256" key="2">
    <source>
        <dbReference type="ARBA" id="ARBA00023125"/>
    </source>
</evidence>
<dbReference type="SUPFAM" id="SSF48498">
    <property type="entry name" value="Tetracyclin repressor-like, C-terminal domain"/>
    <property type="match status" value="1"/>
</dbReference>
<accession>A0A1H5IP92</accession>
<organism evidence="7 8">
    <name type="scientific">Arthrobacter alpinus</name>
    <dbReference type="NCBI Taxonomy" id="656366"/>
    <lineage>
        <taxon>Bacteria</taxon>
        <taxon>Bacillati</taxon>
        <taxon>Actinomycetota</taxon>
        <taxon>Actinomycetes</taxon>
        <taxon>Micrococcales</taxon>
        <taxon>Micrococcaceae</taxon>
        <taxon>Arthrobacter</taxon>
    </lineage>
</organism>
<dbReference type="RefSeq" id="WP_074711081.1">
    <property type="nucleotide sequence ID" value="NZ_FNTV01000001.1"/>
</dbReference>
<evidence type="ECO:0000256" key="4">
    <source>
        <dbReference type="PROSITE-ProRule" id="PRU00335"/>
    </source>
</evidence>
<dbReference type="InterPro" id="IPR049445">
    <property type="entry name" value="TetR_SbtR-like_C"/>
</dbReference>
<feature type="DNA-binding region" description="H-T-H motif" evidence="4">
    <location>
        <begin position="58"/>
        <end position="77"/>
    </location>
</feature>
<feature type="region of interest" description="Disordered" evidence="5">
    <location>
        <begin position="1"/>
        <end position="21"/>
    </location>
</feature>
<keyword evidence="1" id="KW-0805">Transcription regulation</keyword>
<dbReference type="PRINTS" id="PR00455">
    <property type="entry name" value="HTHTETR"/>
</dbReference>
<evidence type="ECO:0000256" key="1">
    <source>
        <dbReference type="ARBA" id="ARBA00023015"/>
    </source>
</evidence>
<feature type="compositionally biased region" description="Polar residues" evidence="5">
    <location>
        <begin position="1"/>
        <end position="14"/>
    </location>
</feature>
<dbReference type="PANTHER" id="PTHR30055:SF234">
    <property type="entry name" value="HTH-TYPE TRANSCRIPTIONAL REGULATOR BETI"/>
    <property type="match status" value="1"/>
</dbReference>
<evidence type="ECO:0000256" key="3">
    <source>
        <dbReference type="ARBA" id="ARBA00023163"/>
    </source>
</evidence>
<dbReference type="InterPro" id="IPR036271">
    <property type="entry name" value="Tet_transcr_reg_TetR-rel_C_sf"/>
</dbReference>
<dbReference type="GO" id="GO:0000976">
    <property type="term" value="F:transcription cis-regulatory region binding"/>
    <property type="evidence" value="ECO:0007669"/>
    <property type="project" value="TreeGrafter"/>
</dbReference>
<dbReference type="EMBL" id="FNTV01000001">
    <property type="protein sequence ID" value="SEE41288.1"/>
    <property type="molecule type" value="Genomic_DNA"/>
</dbReference>
<dbReference type="PROSITE" id="PS50977">
    <property type="entry name" value="HTH_TETR_2"/>
    <property type="match status" value="1"/>
</dbReference>